<dbReference type="SMART" id="SM00827">
    <property type="entry name" value="PKS_AT"/>
    <property type="match status" value="1"/>
</dbReference>
<dbReference type="InterPro" id="IPR050858">
    <property type="entry name" value="Mal-CoA-ACP_Trans/PKS_FabD"/>
</dbReference>
<keyword evidence="2" id="KW-0012">Acyltransferase</keyword>
<dbReference type="InterPro" id="IPR016036">
    <property type="entry name" value="Malonyl_transacylase_ACP-bd"/>
</dbReference>
<comment type="caution">
    <text evidence="2">The sequence shown here is derived from an EMBL/GenBank/DDBJ whole genome shotgun (WGS) entry which is preliminary data.</text>
</comment>
<dbReference type="PANTHER" id="PTHR42681">
    <property type="entry name" value="MALONYL-COA-ACYL CARRIER PROTEIN TRANSACYLASE, MITOCHONDRIAL"/>
    <property type="match status" value="1"/>
</dbReference>
<dbReference type="InterPro" id="IPR016035">
    <property type="entry name" value="Acyl_Trfase/lysoPLipase"/>
</dbReference>
<dbReference type="Pfam" id="PF00698">
    <property type="entry name" value="Acyl_transf_1"/>
    <property type="match status" value="1"/>
</dbReference>
<dbReference type="InterPro" id="IPR014043">
    <property type="entry name" value="Acyl_transferase_dom"/>
</dbReference>
<dbReference type="GO" id="GO:0016746">
    <property type="term" value="F:acyltransferase activity"/>
    <property type="evidence" value="ECO:0007669"/>
    <property type="project" value="UniProtKB-KW"/>
</dbReference>
<dbReference type="Proteomes" id="UP001235760">
    <property type="component" value="Unassembled WGS sequence"/>
</dbReference>
<gene>
    <name evidence="2" type="ORF">Q8X39_07190</name>
</gene>
<protein>
    <submittedName>
        <fullName evidence="2">Acyltransferase domain-containing protein</fullName>
    </submittedName>
</protein>
<dbReference type="RefSeq" id="WP_305748975.1">
    <property type="nucleotide sequence ID" value="NZ_JAUZEE010000003.1"/>
</dbReference>
<evidence type="ECO:0000259" key="1">
    <source>
        <dbReference type="SMART" id="SM00827"/>
    </source>
</evidence>
<dbReference type="Gene3D" id="3.40.366.10">
    <property type="entry name" value="Malonyl-Coenzyme A Acyl Carrier Protein, domain 2"/>
    <property type="match status" value="1"/>
</dbReference>
<dbReference type="SUPFAM" id="SSF52151">
    <property type="entry name" value="FabD/lysophospholipase-like"/>
    <property type="match status" value="1"/>
</dbReference>
<reference evidence="2 3" key="1">
    <citation type="submission" date="2023-08" db="EMBL/GenBank/DDBJ databases">
        <authorList>
            <person name="Roldan D.M."/>
            <person name="Menes R.J."/>
        </authorList>
    </citation>
    <scope>NUCLEOTIDE SEQUENCE [LARGE SCALE GENOMIC DNA]</scope>
    <source>
        <strain evidence="2 3">CCM 2812</strain>
    </source>
</reference>
<keyword evidence="2" id="KW-0808">Transferase</keyword>
<organism evidence="2 3">
    <name type="scientific">Leptothrix discophora</name>
    <dbReference type="NCBI Taxonomy" id="89"/>
    <lineage>
        <taxon>Bacteria</taxon>
        <taxon>Pseudomonadati</taxon>
        <taxon>Pseudomonadota</taxon>
        <taxon>Betaproteobacteria</taxon>
        <taxon>Burkholderiales</taxon>
        <taxon>Sphaerotilaceae</taxon>
        <taxon>Leptothrix</taxon>
    </lineage>
</organism>
<keyword evidence="3" id="KW-1185">Reference proteome</keyword>
<dbReference type="InterPro" id="IPR001227">
    <property type="entry name" value="Ac_transferase_dom_sf"/>
</dbReference>
<dbReference type="EMBL" id="JAUZEE010000003">
    <property type="protein sequence ID" value="MDP4300417.1"/>
    <property type="molecule type" value="Genomic_DNA"/>
</dbReference>
<evidence type="ECO:0000313" key="2">
    <source>
        <dbReference type="EMBL" id="MDP4300417.1"/>
    </source>
</evidence>
<dbReference type="Gene3D" id="3.30.70.250">
    <property type="entry name" value="Malonyl-CoA ACP transacylase, ACP-binding"/>
    <property type="match status" value="1"/>
</dbReference>
<dbReference type="PANTHER" id="PTHR42681:SF6">
    <property type="entry name" value="BLL0263 PROTEIN"/>
    <property type="match status" value="1"/>
</dbReference>
<sequence length="303" mass="31838">MSLGLMFAGQGTQHPNMLPWLDEADPLVQRTLAMLGITDWRLSLGDADWAVGNRQAQVLLTGLDLAAWNQLAARLPAPAAIAGYSVGELAAFSAAGVFDATTALDLAVLRAQAMDLCARQAPGGLLSVSGLSRSVVDALCEGAGVGVAIDIDEETRVVGGPADRLGALASRASDLGAKVGRLGVSVASHTPSMQPAAEAFAAELARVKRHAPRLPLFSNATGGRINDGAQATRVLAQQIARTVRWSDVLEAMHARRPACVLEIGPGSALASMWNRRFPDVPARAADEFRSSDALVRWVDRHMP</sequence>
<proteinExistence type="predicted"/>
<accession>A0ABT9G1S5</accession>
<feature type="domain" description="Malonyl-CoA:ACP transacylase (MAT)" evidence="1">
    <location>
        <begin position="6"/>
        <end position="297"/>
    </location>
</feature>
<name>A0ABT9G1S5_LEPDI</name>
<evidence type="ECO:0000313" key="3">
    <source>
        <dbReference type="Proteomes" id="UP001235760"/>
    </source>
</evidence>
<dbReference type="SUPFAM" id="SSF55048">
    <property type="entry name" value="Probable ACP-binding domain of malonyl-CoA ACP transacylase"/>
    <property type="match status" value="1"/>
</dbReference>